<reference evidence="6" key="2">
    <citation type="submission" date="2021-04" db="EMBL/GenBank/DDBJ databases">
        <authorList>
            <person name="Gilroy R."/>
        </authorList>
    </citation>
    <scope>NUCLEOTIDE SEQUENCE</scope>
    <source>
        <strain evidence="6">Gambia16-930</strain>
    </source>
</reference>
<dbReference type="Pfam" id="PF13102">
    <property type="entry name" value="Phage_int_SAM_5"/>
    <property type="match status" value="1"/>
</dbReference>
<keyword evidence="4" id="KW-0175">Coiled coil</keyword>
<dbReference type="InterPro" id="IPR050090">
    <property type="entry name" value="Tyrosine_recombinase_XerCD"/>
</dbReference>
<evidence type="ECO:0000256" key="2">
    <source>
        <dbReference type="ARBA" id="ARBA00023125"/>
    </source>
</evidence>
<evidence type="ECO:0000259" key="5">
    <source>
        <dbReference type="PROSITE" id="PS51898"/>
    </source>
</evidence>
<comment type="similarity">
    <text evidence="1">Belongs to the 'phage' integrase family.</text>
</comment>
<gene>
    <name evidence="6" type="ORF">IAC47_01410</name>
</gene>
<dbReference type="Gene3D" id="1.10.150.130">
    <property type="match status" value="1"/>
</dbReference>
<organism evidence="6 7">
    <name type="scientific">Candidatus Onthomorpha intestinigallinarum</name>
    <dbReference type="NCBI Taxonomy" id="2840880"/>
    <lineage>
        <taxon>Bacteria</taxon>
        <taxon>Pseudomonadati</taxon>
        <taxon>Bacteroidota</taxon>
        <taxon>Bacteroidia</taxon>
        <taxon>Bacteroidales</taxon>
        <taxon>Candidatus Onthomorpha</taxon>
    </lineage>
</organism>
<dbReference type="Gene3D" id="1.10.443.10">
    <property type="entry name" value="Intergrase catalytic core"/>
    <property type="match status" value="1"/>
</dbReference>
<proteinExistence type="inferred from homology"/>
<dbReference type="InterPro" id="IPR010998">
    <property type="entry name" value="Integrase_recombinase_N"/>
</dbReference>
<dbReference type="InterPro" id="IPR025269">
    <property type="entry name" value="SAM-like_dom"/>
</dbReference>
<keyword evidence="3" id="KW-0233">DNA recombination</keyword>
<dbReference type="SUPFAM" id="SSF56349">
    <property type="entry name" value="DNA breaking-rejoining enzymes"/>
    <property type="match status" value="1"/>
</dbReference>
<evidence type="ECO:0000313" key="7">
    <source>
        <dbReference type="Proteomes" id="UP000824267"/>
    </source>
</evidence>
<dbReference type="Pfam" id="PF17293">
    <property type="entry name" value="Arm-DNA-bind_5"/>
    <property type="match status" value="1"/>
</dbReference>
<accession>A0A9D1UGW3</accession>
<sequence length="435" mass="51259">MKQERKTTYNTFAVLFYINRQKVKKNGLCPLMGRISINTEVAQFSTKMEVQPDLWDAKAYRLTGKSRIVKETNAKIDRLEEDIRRYYKEILDEQGYITAELVKNAVNGIGQHKRKLLELYREYMEDFAKRVGINRALSTLRSHKTSYCNLQNFIREHYGIEDIPLKQLDYSFIEKYDNYLRVEREFSGMTIENHIIMLKTMTRTAMAQGTIQYNPFASFSPEKALRKHRHLTTDELQRLMNTPIREKFLCFVRDLFVFSTFTGIAYADMCNLNVSNLDTDSQGNLWIRFKRQKTKSECNILLLDVPRGIMEKYECERKSDKLFNMPCRSAMTNNMPKLAKLCGIERQLTYHMARHNFGTLITLSQGVPLETVCQMMGHKNMSTTQIYARLTHQKVDEDMKKLTKRIGTKFRMPEWNKDKENIKNIHYGQGNHYNQ</sequence>
<dbReference type="GO" id="GO:0015074">
    <property type="term" value="P:DNA integration"/>
    <property type="evidence" value="ECO:0007669"/>
    <property type="project" value="InterPro"/>
</dbReference>
<feature type="coiled-coil region" evidence="4">
    <location>
        <begin position="62"/>
        <end position="89"/>
    </location>
</feature>
<dbReference type="PANTHER" id="PTHR30349:SF64">
    <property type="entry name" value="PROPHAGE INTEGRASE INTD-RELATED"/>
    <property type="match status" value="1"/>
</dbReference>
<dbReference type="InterPro" id="IPR035386">
    <property type="entry name" value="Arm-DNA-bind_5"/>
</dbReference>
<evidence type="ECO:0000313" key="6">
    <source>
        <dbReference type="EMBL" id="HIW86923.1"/>
    </source>
</evidence>
<dbReference type="CDD" id="cd01185">
    <property type="entry name" value="INTN1_C_like"/>
    <property type="match status" value="1"/>
</dbReference>
<dbReference type="Pfam" id="PF00589">
    <property type="entry name" value="Phage_integrase"/>
    <property type="match status" value="1"/>
</dbReference>
<dbReference type="Proteomes" id="UP000824267">
    <property type="component" value="Unassembled WGS sequence"/>
</dbReference>
<dbReference type="PANTHER" id="PTHR30349">
    <property type="entry name" value="PHAGE INTEGRASE-RELATED"/>
    <property type="match status" value="1"/>
</dbReference>
<evidence type="ECO:0000256" key="4">
    <source>
        <dbReference type="SAM" id="Coils"/>
    </source>
</evidence>
<dbReference type="InterPro" id="IPR011010">
    <property type="entry name" value="DNA_brk_join_enz"/>
</dbReference>
<dbReference type="GO" id="GO:0003677">
    <property type="term" value="F:DNA binding"/>
    <property type="evidence" value="ECO:0007669"/>
    <property type="project" value="UniProtKB-KW"/>
</dbReference>
<protein>
    <submittedName>
        <fullName evidence="6">Site-specific integrase</fullName>
    </submittedName>
</protein>
<keyword evidence="2" id="KW-0238">DNA-binding</keyword>
<reference evidence="6" key="1">
    <citation type="journal article" date="2021" name="PeerJ">
        <title>Extensive microbial diversity within the chicken gut microbiome revealed by metagenomics and culture.</title>
        <authorList>
            <person name="Gilroy R."/>
            <person name="Ravi A."/>
            <person name="Getino M."/>
            <person name="Pursley I."/>
            <person name="Horton D.L."/>
            <person name="Alikhan N.F."/>
            <person name="Baker D."/>
            <person name="Gharbi K."/>
            <person name="Hall N."/>
            <person name="Watson M."/>
            <person name="Adriaenssens E.M."/>
            <person name="Foster-Nyarko E."/>
            <person name="Jarju S."/>
            <person name="Secka A."/>
            <person name="Antonio M."/>
            <person name="Oren A."/>
            <person name="Chaudhuri R.R."/>
            <person name="La Ragione R."/>
            <person name="Hildebrand F."/>
            <person name="Pallen M.J."/>
        </authorList>
    </citation>
    <scope>NUCLEOTIDE SEQUENCE</scope>
    <source>
        <strain evidence="6">Gambia16-930</strain>
    </source>
</reference>
<evidence type="ECO:0000256" key="1">
    <source>
        <dbReference type="ARBA" id="ARBA00008857"/>
    </source>
</evidence>
<dbReference type="InterPro" id="IPR013762">
    <property type="entry name" value="Integrase-like_cat_sf"/>
</dbReference>
<dbReference type="AlphaFoldDB" id="A0A9D1UGW3"/>
<dbReference type="GO" id="GO:0006310">
    <property type="term" value="P:DNA recombination"/>
    <property type="evidence" value="ECO:0007669"/>
    <property type="project" value="UniProtKB-KW"/>
</dbReference>
<dbReference type="EMBL" id="DXGG01000051">
    <property type="protein sequence ID" value="HIW86923.1"/>
    <property type="molecule type" value="Genomic_DNA"/>
</dbReference>
<feature type="domain" description="Tyr recombinase" evidence="5">
    <location>
        <begin position="226"/>
        <end position="400"/>
    </location>
</feature>
<dbReference type="PROSITE" id="PS51898">
    <property type="entry name" value="TYR_RECOMBINASE"/>
    <property type="match status" value="1"/>
</dbReference>
<dbReference type="InterPro" id="IPR002104">
    <property type="entry name" value="Integrase_catalytic"/>
</dbReference>
<comment type="caution">
    <text evidence="6">The sequence shown here is derived from an EMBL/GenBank/DDBJ whole genome shotgun (WGS) entry which is preliminary data.</text>
</comment>
<evidence type="ECO:0000256" key="3">
    <source>
        <dbReference type="ARBA" id="ARBA00023172"/>
    </source>
</evidence>
<name>A0A9D1UGW3_9BACT</name>